<gene>
    <name evidence="1" type="ORF">BOX15_Mlig005851g3</name>
</gene>
<dbReference type="InterPro" id="IPR029058">
    <property type="entry name" value="AB_hydrolase_fold"/>
</dbReference>
<dbReference type="SUPFAM" id="SSF53474">
    <property type="entry name" value="alpha/beta-Hydrolases"/>
    <property type="match status" value="1"/>
</dbReference>
<feature type="non-terminal residue" evidence="1">
    <location>
        <position position="1"/>
    </location>
</feature>
<evidence type="ECO:0000313" key="2">
    <source>
        <dbReference type="Proteomes" id="UP000215902"/>
    </source>
</evidence>
<protein>
    <submittedName>
        <fullName evidence="1">Uncharacterized protein</fullName>
    </submittedName>
</protein>
<evidence type="ECO:0000313" key="1">
    <source>
        <dbReference type="EMBL" id="PAA53740.1"/>
    </source>
</evidence>
<dbReference type="Proteomes" id="UP000215902">
    <property type="component" value="Unassembled WGS sequence"/>
</dbReference>
<sequence>LPRRLLSWRRFCWRRQLASTAGPETNNSNGTGGPATVKTASEYLQHLGPLSETLVTSDAWLHRAIYTGVQFKLRYYLSPVPAKKHQSQHALFLLLAPFGRGYSEVETLGRYLEEAGQRVLLPLWPGLGSPGHSAKDERVFSYSAAENSILLCRLLRNRALRSMPNRPVLVVASGQACWPAVAMATLAPELLSGAVLTAPSDPDPLQKWSALRLLADLTAGLWSHSVLRVLPAAAIAACSPLVNWPPLIGRQWLRLRAYHLLGLRHRDSDNGRSLAVAMRCSPMHLTALAKDSRRLQLLLSEEPIEWSGSALQLLPAKRLSVSGWPYPVGCYGNDNADYRQFADYLVRMAGYCARSAAVTSVANTGNLLDRAGSLASESAARRRTAAV</sequence>
<keyword evidence="2" id="KW-1185">Reference proteome</keyword>
<dbReference type="Gene3D" id="3.40.50.1820">
    <property type="entry name" value="alpha/beta hydrolase"/>
    <property type="match status" value="1"/>
</dbReference>
<accession>A0A267DWP7</accession>
<reference evidence="1 2" key="1">
    <citation type="submission" date="2017-06" db="EMBL/GenBank/DDBJ databases">
        <title>A platform for efficient transgenesis in Macrostomum lignano, a flatworm model organism for stem cell research.</title>
        <authorList>
            <person name="Berezikov E."/>
        </authorList>
    </citation>
    <scope>NUCLEOTIDE SEQUENCE [LARGE SCALE GENOMIC DNA]</scope>
    <source>
        <strain evidence="1">DV1</strain>
        <tissue evidence="1">Whole organism</tissue>
    </source>
</reference>
<dbReference type="AlphaFoldDB" id="A0A267DWP7"/>
<proteinExistence type="predicted"/>
<organism evidence="1 2">
    <name type="scientific">Macrostomum lignano</name>
    <dbReference type="NCBI Taxonomy" id="282301"/>
    <lineage>
        <taxon>Eukaryota</taxon>
        <taxon>Metazoa</taxon>
        <taxon>Spiralia</taxon>
        <taxon>Lophotrochozoa</taxon>
        <taxon>Platyhelminthes</taxon>
        <taxon>Rhabditophora</taxon>
        <taxon>Macrostomorpha</taxon>
        <taxon>Macrostomida</taxon>
        <taxon>Macrostomidae</taxon>
        <taxon>Macrostomum</taxon>
    </lineage>
</organism>
<comment type="caution">
    <text evidence="1">The sequence shown here is derived from an EMBL/GenBank/DDBJ whole genome shotgun (WGS) entry which is preliminary data.</text>
</comment>
<name>A0A267DWP7_9PLAT</name>
<dbReference type="EMBL" id="NIVC01003031">
    <property type="protein sequence ID" value="PAA53740.1"/>
    <property type="molecule type" value="Genomic_DNA"/>
</dbReference>